<dbReference type="RefSeq" id="XP_021877213.1">
    <property type="nucleotide sequence ID" value="XM_022030585.1"/>
</dbReference>
<name>A0A1Y2GC59_9FUNG</name>
<evidence type="ECO:0000259" key="1">
    <source>
        <dbReference type="PROSITE" id="PS50053"/>
    </source>
</evidence>
<proteinExistence type="predicted"/>
<dbReference type="InterPro" id="IPR000626">
    <property type="entry name" value="Ubiquitin-like_dom"/>
</dbReference>
<sequence length="253" mass="26550">MSSAEESLFISQVLAVYAGQSTKFPADYIPPGLAPNWTSKRATFERPAKPVKAGAPEGDIQVTIKSLKSGQWTVSVPAQGTIADLKQAFQAKSGIEVAAQRLVLKGKALVDSKSLEDYGLMTGSVVHLFSKAGGTSAAAAEGTSVTADAATAPTSLSSSATAVAATQESENAGTPTQASTTKKPLLTSYRGLSEKGTAIAKEAEFWYWLNSQLRDKLGSKEDAALMTKGFLGQYRDLVGNAATKDIEKEIVKK</sequence>
<dbReference type="PANTHER" id="PTHR10677:SF3">
    <property type="entry name" value="FI07626P-RELATED"/>
    <property type="match status" value="1"/>
</dbReference>
<dbReference type="AlphaFoldDB" id="A0A1Y2GC59"/>
<evidence type="ECO:0000313" key="3">
    <source>
        <dbReference type="Proteomes" id="UP000193648"/>
    </source>
</evidence>
<dbReference type="GeneID" id="33572426"/>
<organism evidence="2 3">
    <name type="scientific">Lobosporangium transversale</name>
    <dbReference type="NCBI Taxonomy" id="64571"/>
    <lineage>
        <taxon>Eukaryota</taxon>
        <taxon>Fungi</taxon>
        <taxon>Fungi incertae sedis</taxon>
        <taxon>Mucoromycota</taxon>
        <taxon>Mortierellomycotina</taxon>
        <taxon>Mortierellomycetes</taxon>
        <taxon>Mortierellales</taxon>
        <taxon>Mortierellaceae</taxon>
        <taxon>Lobosporangium</taxon>
    </lineage>
</organism>
<dbReference type="PROSITE" id="PS50053">
    <property type="entry name" value="UBIQUITIN_2"/>
    <property type="match status" value="1"/>
</dbReference>
<evidence type="ECO:0000313" key="2">
    <source>
        <dbReference type="EMBL" id="ORZ05726.1"/>
    </source>
</evidence>
<dbReference type="InterPro" id="IPR015496">
    <property type="entry name" value="Ubiquilin"/>
</dbReference>
<dbReference type="Pfam" id="PF00240">
    <property type="entry name" value="ubiquitin"/>
    <property type="match status" value="1"/>
</dbReference>
<keyword evidence="3" id="KW-1185">Reference proteome</keyword>
<dbReference type="Gene3D" id="3.10.20.90">
    <property type="entry name" value="Phosphatidylinositol 3-kinase Catalytic Subunit, Chain A, domain 1"/>
    <property type="match status" value="1"/>
</dbReference>
<reference evidence="2 3" key="1">
    <citation type="submission" date="2016-07" db="EMBL/GenBank/DDBJ databases">
        <title>Pervasive Adenine N6-methylation of Active Genes in Fungi.</title>
        <authorList>
            <consortium name="DOE Joint Genome Institute"/>
            <person name="Mondo S.J."/>
            <person name="Dannebaum R.O."/>
            <person name="Kuo R.C."/>
            <person name="Labutti K."/>
            <person name="Haridas S."/>
            <person name="Kuo A."/>
            <person name="Salamov A."/>
            <person name="Ahrendt S.R."/>
            <person name="Lipzen A."/>
            <person name="Sullivan W."/>
            <person name="Andreopoulos W.B."/>
            <person name="Clum A."/>
            <person name="Lindquist E."/>
            <person name="Daum C."/>
            <person name="Ramamoorthy G.K."/>
            <person name="Gryganskyi A."/>
            <person name="Culley D."/>
            <person name="Magnuson J.K."/>
            <person name="James T.Y."/>
            <person name="O'Malley M.A."/>
            <person name="Stajich J.E."/>
            <person name="Spatafora J.W."/>
            <person name="Visel A."/>
            <person name="Grigoriev I.V."/>
        </authorList>
    </citation>
    <scope>NUCLEOTIDE SEQUENCE [LARGE SCALE GENOMIC DNA]</scope>
    <source>
        <strain evidence="2 3">NRRL 3116</strain>
    </source>
</reference>
<dbReference type="OrthoDB" id="428577at2759"/>
<dbReference type="InParanoid" id="A0A1Y2GC59"/>
<dbReference type="SUPFAM" id="SSF54236">
    <property type="entry name" value="Ubiquitin-like"/>
    <property type="match status" value="1"/>
</dbReference>
<dbReference type="GO" id="GO:0005829">
    <property type="term" value="C:cytosol"/>
    <property type="evidence" value="ECO:0007669"/>
    <property type="project" value="TreeGrafter"/>
</dbReference>
<dbReference type="GO" id="GO:0031593">
    <property type="term" value="F:polyubiquitin modification-dependent protein binding"/>
    <property type="evidence" value="ECO:0007669"/>
    <property type="project" value="TreeGrafter"/>
</dbReference>
<dbReference type="InterPro" id="IPR029071">
    <property type="entry name" value="Ubiquitin-like_domsf"/>
</dbReference>
<accession>A0A1Y2GC59</accession>
<comment type="caution">
    <text evidence="2">The sequence shown here is derived from an EMBL/GenBank/DDBJ whole genome shotgun (WGS) entry which is preliminary data.</text>
</comment>
<protein>
    <submittedName>
        <fullName evidence="2">Ubiquitin-related domain-containing protein</fullName>
    </submittedName>
</protein>
<dbReference type="EMBL" id="MCFF01000049">
    <property type="protein sequence ID" value="ORZ05726.1"/>
    <property type="molecule type" value="Genomic_DNA"/>
</dbReference>
<dbReference type="GO" id="GO:0006511">
    <property type="term" value="P:ubiquitin-dependent protein catabolic process"/>
    <property type="evidence" value="ECO:0007669"/>
    <property type="project" value="TreeGrafter"/>
</dbReference>
<feature type="domain" description="Ubiquitin-like" evidence="1">
    <location>
        <begin position="60"/>
        <end position="135"/>
    </location>
</feature>
<dbReference type="Proteomes" id="UP000193648">
    <property type="component" value="Unassembled WGS sequence"/>
</dbReference>
<dbReference type="PANTHER" id="PTHR10677">
    <property type="entry name" value="UBIQUILIN"/>
    <property type="match status" value="1"/>
</dbReference>
<dbReference type="STRING" id="64571.A0A1Y2GC59"/>
<gene>
    <name evidence="2" type="ORF">BCR41DRAFT_425412</name>
</gene>
<dbReference type="SMART" id="SM00213">
    <property type="entry name" value="UBQ"/>
    <property type="match status" value="1"/>
</dbReference>